<dbReference type="AlphaFoldDB" id="A0A5J4S5H5"/>
<gene>
    <name evidence="1" type="ORF">EZS27_011458</name>
</gene>
<dbReference type="PROSITE" id="PS51257">
    <property type="entry name" value="PROKAR_LIPOPROTEIN"/>
    <property type="match status" value="1"/>
</dbReference>
<dbReference type="InterPro" id="IPR025366">
    <property type="entry name" value="DUF4270"/>
</dbReference>
<reference evidence="1" key="1">
    <citation type="submission" date="2019-03" db="EMBL/GenBank/DDBJ databases">
        <title>Single cell metagenomics reveals metabolic interactions within the superorganism composed of flagellate Streblomastix strix and complex community of Bacteroidetes bacteria on its surface.</title>
        <authorList>
            <person name="Treitli S.C."/>
            <person name="Kolisko M."/>
            <person name="Husnik F."/>
            <person name="Keeling P."/>
            <person name="Hampl V."/>
        </authorList>
    </citation>
    <scope>NUCLEOTIDE SEQUENCE</scope>
    <source>
        <strain evidence="1">STM</strain>
    </source>
</reference>
<dbReference type="EMBL" id="SNRY01000441">
    <property type="protein sequence ID" value="KAA6340695.1"/>
    <property type="molecule type" value="Genomic_DNA"/>
</dbReference>
<evidence type="ECO:0000313" key="1">
    <source>
        <dbReference type="EMBL" id="KAA6340695.1"/>
    </source>
</evidence>
<protein>
    <recommendedName>
        <fullName evidence="2">DUF4270 domain-containing protein</fullName>
    </recommendedName>
</protein>
<dbReference type="Pfam" id="PF14092">
    <property type="entry name" value="DUF4270"/>
    <property type="match status" value="1"/>
</dbReference>
<evidence type="ECO:0008006" key="2">
    <source>
        <dbReference type="Google" id="ProtNLM"/>
    </source>
</evidence>
<organism evidence="1">
    <name type="scientific">termite gut metagenome</name>
    <dbReference type="NCBI Taxonomy" id="433724"/>
    <lineage>
        <taxon>unclassified sequences</taxon>
        <taxon>metagenomes</taxon>
        <taxon>organismal metagenomes</taxon>
    </lineage>
</organism>
<name>A0A5J4S5H5_9ZZZZ</name>
<comment type="caution">
    <text evidence="1">The sequence shown here is derived from an EMBL/GenBank/DDBJ whole genome shotgun (WGS) entry which is preliminary data.</text>
</comment>
<accession>A0A5J4S5H5</accession>
<sequence length="485" mass="54773">MKLNYLLLWGLILVSVLGCDDNTGSLGLNMLPDWDVIVPKSKSYEVTTESVLSGSVYAKTSMGYLGKFTDPEFGYYEANFMAQINCTDEFSFPPVYSVENPKGIMAGDSIVAAELIFLYDSFFGDSLNVCSMSVYELEKNLEKNYYTDVNPEDEGYYNPDKLMGRKAYTAVDLSVNKDATSYSSVTLPLPKNLGERIYDLNREHPEYFKDAQSFIDHVFKGIYVKTENSDGTVLDIERIQLNIRFKAHYKDSLGYNLKQNTDGEDSLYNASAAFASTREVIQVNHFKNSSKLKEKANETDWTYIKSPAGIFTRVTLPIQKIADELEQDTINSVKLAFIHYAQKAENAFSLNPPTALLLVREKDMKGFFEQNKLTDNTTSYFARRDATTNQYVFNNVTRLVNACIIEKAEAQKVAGDTWDEEAWEKANNWNNVLLVPVKISSDTSSGVESLISIRHDMSPGYVKLKGGNKDKLELEVIYSTFPSRK</sequence>
<proteinExistence type="predicted"/>